<dbReference type="SUPFAM" id="SSF49785">
    <property type="entry name" value="Galactose-binding domain-like"/>
    <property type="match status" value="1"/>
</dbReference>
<feature type="chain" id="PRO_5011718525" evidence="2">
    <location>
        <begin position="23"/>
        <end position="655"/>
    </location>
</feature>
<keyword evidence="5" id="KW-1185">Reference proteome</keyword>
<evidence type="ECO:0000313" key="5">
    <source>
        <dbReference type="Proteomes" id="UP000199643"/>
    </source>
</evidence>
<organism evidence="4 5">
    <name type="scientific">Pedobacter terrae</name>
    <dbReference type="NCBI Taxonomy" id="405671"/>
    <lineage>
        <taxon>Bacteria</taxon>
        <taxon>Pseudomonadati</taxon>
        <taxon>Bacteroidota</taxon>
        <taxon>Sphingobacteriia</taxon>
        <taxon>Sphingobacteriales</taxon>
        <taxon>Sphingobacteriaceae</taxon>
        <taxon>Pedobacter</taxon>
    </lineage>
</organism>
<dbReference type="PANTHER" id="PTHR22901">
    <property type="entry name" value="SIALATE O-ACETYLESTERASE"/>
    <property type="match status" value="1"/>
</dbReference>
<dbReference type="STRING" id="405671.SAMN05421827_12616"/>
<protein>
    <submittedName>
        <fullName evidence="4">Sialate O-acetylesterase</fullName>
    </submittedName>
</protein>
<dbReference type="GO" id="GO:0001681">
    <property type="term" value="F:sialate O-acetylesterase activity"/>
    <property type="evidence" value="ECO:0007669"/>
    <property type="project" value="InterPro"/>
</dbReference>
<evidence type="ECO:0000313" key="4">
    <source>
        <dbReference type="EMBL" id="SDH48090.1"/>
    </source>
</evidence>
<accession>A0A1G8CT50</accession>
<dbReference type="InterPro" id="IPR039329">
    <property type="entry name" value="SIAE"/>
</dbReference>
<dbReference type="InterPro" id="IPR008979">
    <property type="entry name" value="Galactose-bd-like_sf"/>
</dbReference>
<sequence>MKIKLVFCVLTWVLLFSFSVSAKVTLPQLVSSHMVLQRETPLTIWGWGAPKEKITISFNGKIYKATTDDQGSWAVKMGKIKAGGPFKMIIKGENTVVVDDIMLGDVWFCSGQSNMALPMERLKEAYPQVIEKDHFPLIRNFFVPTKANLSGEAADLPPGKWVPAIGADILSFGGTSYFFAKTLFQKYHIPIGIINSSVGGTPIEAWMSRDAFLTNPEQLKKINNFRDSVFMANYQSKLKEKNLARPATSAPIVDEGLSGPVKWIDPGFDASGWRKFWMPGYWADQGIRNINGIFYFRKELQIPAEMSGQQAKLYIGRIIDADSVFLNGKFIGNTTYQYPPRRYVIPAGLLKTGKNILIVKVISNSGKGGFVPDKNYSLITSDKKIDLRGEWSFEVGYAQPRQNPGFRVDAEMPLVAQNEPTGLFNTMVAPAIKFAIKGFVWYQGESNTGDPKAYAQLLPALIKDWRNKWKQGDLPFIYAQLPNFMEANYLPEESNWAQFRQSQLQALAVPNTGMAVAIDAGEWNDIHPLDKKDVGERLALWAEHLAYHDQQIAYSGPIYKSNQLNGSELAINFDHSSSGLMIKGADKLSGFALAGEDKVFYWAEARVVGDQVLLSSPMVVKPVFVRYAWADNPDRANLYNKAGLPASPFEAEVNK</sequence>
<evidence type="ECO:0000259" key="3">
    <source>
        <dbReference type="Pfam" id="PF03629"/>
    </source>
</evidence>
<dbReference type="EMBL" id="FNCH01000026">
    <property type="protein sequence ID" value="SDH48090.1"/>
    <property type="molecule type" value="Genomic_DNA"/>
</dbReference>
<evidence type="ECO:0000256" key="2">
    <source>
        <dbReference type="SAM" id="SignalP"/>
    </source>
</evidence>
<dbReference type="SUPFAM" id="SSF52266">
    <property type="entry name" value="SGNH hydrolase"/>
    <property type="match status" value="1"/>
</dbReference>
<feature type="signal peptide" evidence="2">
    <location>
        <begin position="1"/>
        <end position="22"/>
    </location>
</feature>
<name>A0A1G8CT50_9SPHI</name>
<gene>
    <name evidence="4" type="ORF">SAMN05421827_12616</name>
</gene>
<keyword evidence="1" id="KW-0378">Hydrolase</keyword>
<dbReference type="InterPro" id="IPR036514">
    <property type="entry name" value="SGNH_hydro_sf"/>
</dbReference>
<dbReference type="InterPro" id="IPR005181">
    <property type="entry name" value="SASA"/>
</dbReference>
<keyword evidence="2" id="KW-0732">Signal</keyword>
<dbReference type="Gene3D" id="2.60.120.260">
    <property type="entry name" value="Galactose-binding domain-like"/>
    <property type="match status" value="1"/>
</dbReference>
<reference evidence="5" key="1">
    <citation type="submission" date="2016-10" db="EMBL/GenBank/DDBJ databases">
        <authorList>
            <person name="Varghese N."/>
            <person name="Submissions S."/>
        </authorList>
    </citation>
    <scope>NUCLEOTIDE SEQUENCE [LARGE SCALE GENOMIC DNA]</scope>
    <source>
        <strain evidence="5">DSM 17933</strain>
    </source>
</reference>
<evidence type="ECO:0000256" key="1">
    <source>
        <dbReference type="ARBA" id="ARBA00022801"/>
    </source>
</evidence>
<dbReference type="Pfam" id="PF03629">
    <property type="entry name" value="SASA"/>
    <property type="match status" value="1"/>
</dbReference>
<dbReference type="Gene3D" id="3.40.50.1110">
    <property type="entry name" value="SGNH hydrolase"/>
    <property type="match status" value="2"/>
</dbReference>
<dbReference type="Proteomes" id="UP000199643">
    <property type="component" value="Unassembled WGS sequence"/>
</dbReference>
<dbReference type="AlphaFoldDB" id="A0A1G8CT50"/>
<dbReference type="RefSeq" id="WP_090503876.1">
    <property type="nucleotide sequence ID" value="NZ_FNCH01000026.1"/>
</dbReference>
<dbReference type="OrthoDB" id="9816001at2"/>
<dbReference type="GO" id="GO:0005975">
    <property type="term" value="P:carbohydrate metabolic process"/>
    <property type="evidence" value="ECO:0007669"/>
    <property type="project" value="InterPro"/>
</dbReference>
<feature type="domain" description="Sialate O-acetylesterase" evidence="3">
    <location>
        <begin position="424"/>
        <end position="525"/>
    </location>
</feature>
<proteinExistence type="predicted"/>
<dbReference type="PANTHER" id="PTHR22901:SF0">
    <property type="entry name" value="SIALATE O-ACETYLESTERASE"/>
    <property type="match status" value="1"/>
</dbReference>
<dbReference type="GO" id="GO:0004553">
    <property type="term" value="F:hydrolase activity, hydrolyzing O-glycosyl compounds"/>
    <property type="evidence" value="ECO:0007669"/>
    <property type="project" value="InterPro"/>
</dbReference>